<feature type="compositionally biased region" description="Low complexity" evidence="1">
    <location>
        <begin position="91"/>
        <end position="100"/>
    </location>
</feature>
<feature type="region of interest" description="Disordered" evidence="1">
    <location>
        <begin position="63"/>
        <end position="143"/>
    </location>
</feature>
<organism evidence="2">
    <name type="scientific">Triticum urartu</name>
    <name type="common">Red wild einkorn</name>
    <name type="synonym">Crithodium urartu</name>
    <dbReference type="NCBI Taxonomy" id="4572"/>
    <lineage>
        <taxon>Eukaryota</taxon>
        <taxon>Viridiplantae</taxon>
        <taxon>Streptophyta</taxon>
        <taxon>Embryophyta</taxon>
        <taxon>Tracheophyta</taxon>
        <taxon>Spermatophyta</taxon>
        <taxon>Magnoliopsida</taxon>
        <taxon>Liliopsida</taxon>
        <taxon>Poales</taxon>
        <taxon>Poaceae</taxon>
        <taxon>BOP clade</taxon>
        <taxon>Pooideae</taxon>
        <taxon>Triticodae</taxon>
        <taxon>Triticeae</taxon>
        <taxon>Triticinae</taxon>
        <taxon>Triticum</taxon>
    </lineage>
</organism>
<accession>M7Z1A6</accession>
<dbReference type="OMA" id="GWPEMQQ"/>
<protein>
    <submittedName>
        <fullName evidence="2">Uncharacterized protein</fullName>
    </submittedName>
</protein>
<feature type="region of interest" description="Disordered" evidence="1">
    <location>
        <begin position="1"/>
        <end position="20"/>
    </location>
</feature>
<dbReference type="AlphaFoldDB" id="M7Z1A6"/>
<dbReference type="EMBL" id="KD278100">
    <property type="protein sequence ID" value="EMS46110.1"/>
    <property type="molecule type" value="Genomic_DNA"/>
</dbReference>
<sequence>MGSSRVDGSGTRSFRRGTWGLRTCRPRQLEGLFYASGVKVLVVLSDFEDEGGGTRYVDVQVVGKGGKQRQQQASQSTGAVACGRRGWPEMQQQKQNSSSSEEAGGDWSRSGAGKGRRHGRTPRVAEGTSERGAMHGAATGPGT</sequence>
<evidence type="ECO:0000313" key="2">
    <source>
        <dbReference type="EMBL" id="EMS46110.1"/>
    </source>
</evidence>
<evidence type="ECO:0000256" key="1">
    <source>
        <dbReference type="SAM" id="MobiDB-lite"/>
    </source>
</evidence>
<reference evidence="2" key="1">
    <citation type="journal article" date="2013" name="Nature">
        <title>Draft genome of the wheat A-genome progenitor Triticum urartu.</title>
        <authorList>
            <person name="Ling H.Q."/>
            <person name="Zhao S."/>
            <person name="Liu D."/>
            <person name="Wang J."/>
            <person name="Sun H."/>
            <person name="Zhang C."/>
            <person name="Fan H."/>
            <person name="Li D."/>
            <person name="Dong L."/>
            <person name="Tao Y."/>
            <person name="Gao C."/>
            <person name="Wu H."/>
            <person name="Li Y."/>
            <person name="Cui Y."/>
            <person name="Guo X."/>
            <person name="Zheng S."/>
            <person name="Wang B."/>
            <person name="Yu K."/>
            <person name="Liang Q."/>
            <person name="Yang W."/>
            <person name="Lou X."/>
            <person name="Chen J."/>
            <person name="Feng M."/>
            <person name="Jian J."/>
            <person name="Zhang X."/>
            <person name="Luo G."/>
            <person name="Jiang Y."/>
            <person name="Liu J."/>
            <person name="Wang Z."/>
            <person name="Sha Y."/>
            <person name="Zhang B."/>
            <person name="Wu H."/>
            <person name="Tang D."/>
            <person name="Shen Q."/>
            <person name="Xue P."/>
            <person name="Zou S."/>
            <person name="Wang X."/>
            <person name="Liu X."/>
            <person name="Wang F."/>
            <person name="Yang Y."/>
            <person name="An X."/>
            <person name="Dong Z."/>
            <person name="Zhang K."/>
            <person name="Zhang X."/>
            <person name="Luo M.C."/>
            <person name="Dvorak J."/>
            <person name="Tong Y."/>
            <person name="Wang J."/>
            <person name="Yang H."/>
            <person name="Li Z."/>
            <person name="Wang D."/>
            <person name="Zhang A."/>
            <person name="Wang J."/>
        </authorList>
    </citation>
    <scope>NUCLEOTIDE SEQUENCE</scope>
</reference>
<proteinExistence type="predicted"/>
<name>M7Z1A6_TRIUA</name>
<gene>
    <name evidence="2" type="ORF">TRIUR3_09740</name>
</gene>